<protein>
    <recommendedName>
        <fullName evidence="4">Sulfatase</fullName>
    </recommendedName>
</protein>
<sequence length="102" mass="10791">MPESPPSGILRSWWPRLLVGAVLGVLLFAAESWLLLRSGVVGMDIPVDGPYAALMAAVRPVLPGLLLRIAAVYAVAGMVLAVAGTCLFSCLLYTLPSPRSRM</sequence>
<evidence type="ECO:0008006" key="4">
    <source>
        <dbReference type="Google" id="ProtNLM"/>
    </source>
</evidence>
<evidence type="ECO:0000313" key="2">
    <source>
        <dbReference type="EMBL" id="NOJ81346.1"/>
    </source>
</evidence>
<dbReference type="AlphaFoldDB" id="A0A7Y4IL84"/>
<feature type="non-terminal residue" evidence="2">
    <location>
        <position position="102"/>
    </location>
</feature>
<accession>A0A7Y4IL84</accession>
<dbReference type="EMBL" id="JABFNT010000083">
    <property type="protein sequence ID" value="NOJ81346.1"/>
    <property type="molecule type" value="Genomic_DNA"/>
</dbReference>
<name>A0A7Y4IL84_MYXXA</name>
<comment type="caution">
    <text evidence="2">The sequence shown here is derived from an EMBL/GenBank/DDBJ whole genome shotgun (WGS) entry which is preliminary data.</text>
</comment>
<reference evidence="2 3" key="1">
    <citation type="submission" date="2020-05" db="EMBL/GenBank/DDBJ databases">
        <authorList>
            <person name="Whitworth D."/>
        </authorList>
    </citation>
    <scope>NUCLEOTIDE SEQUENCE [LARGE SCALE GENOMIC DNA]</scope>
    <source>
        <strain evidence="2 3">AM005</strain>
    </source>
</reference>
<proteinExistence type="predicted"/>
<keyword evidence="1" id="KW-0812">Transmembrane</keyword>
<dbReference type="Proteomes" id="UP000533080">
    <property type="component" value="Unassembled WGS sequence"/>
</dbReference>
<feature type="transmembrane region" description="Helical" evidence="1">
    <location>
        <begin position="17"/>
        <end position="36"/>
    </location>
</feature>
<organism evidence="2 3">
    <name type="scientific">Myxococcus xanthus</name>
    <dbReference type="NCBI Taxonomy" id="34"/>
    <lineage>
        <taxon>Bacteria</taxon>
        <taxon>Pseudomonadati</taxon>
        <taxon>Myxococcota</taxon>
        <taxon>Myxococcia</taxon>
        <taxon>Myxococcales</taxon>
        <taxon>Cystobacterineae</taxon>
        <taxon>Myxococcaceae</taxon>
        <taxon>Myxococcus</taxon>
    </lineage>
</organism>
<evidence type="ECO:0000313" key="3">
    <source>
        <dbReference type="Proteomes" id="UP000533080"/>
    </source>
</evidence>
<evidence type="ECO:0000256" key="1">
    <source>
        <dbReference type="SAM" id="Phobius"/>
    </source>
</evidence>
<gene>
    <name evidence="2" type="ORF">HNV28_23955</name>
</gene>
<keyword evidence="1" id="KW-0472">Membrane</keyword>
<keyword evidence="1" id="KW-1133">Transmembrane helix</keyword>
<feature type="transmembrane region" description="Helical" evidence="1">
    <location>
        <begin position="70"/>
        <end position="95"/>
    </location>
</feature>